<comment type="caution">
    <text evidence="2">The sequence shown here is derived from an EMBL/GenBank/DDBJ whole genome shotgun (WGS) entry which is preliminary data.</text>
</comment>
<dbReference type="EMBL" id="FCQH01000016">
    <property type="protein sequence ID" value="CVL05272.1"/>
    <property type="molecule type" value="Genomic_DNA"/>
</dbReference>
<feature type="compositionally biased region" description="Polar residues" evidence="1">
    <location>
        <begin position="1170"/>
        <end position="1187"/>
    </location>
</feature>
<dbReference type="Gene3D" id="1.20.120.20">
    <property type="entry name" value="Apolipoprotein"/>
    <property type="match status" value="1"/>
</dbReference>
<dbReference type="GeneID" id="65090120"/>
<keyword evidence="3" id="KW-1185">Reference proteome</keyword>
<evidence type="ECO:0000256" key="1">
    <source>
        <dbReference type="SAM" id="MobiDB-lite"/>
    </source>
</evidence>
<feature type="region of interest" description="Disordered" evidence="1">
    <location>
        <begin position="1167"/>
        <end position="1187"/>
    </location>
</feature>
<dbReference type="SUPFAM" id="SSF48371">
    <property type="entry name" value="ARM repeat"/>
    <property type="match status" value="1"/>
</dbReference>
<sequence length="1809" mass="194455">MEIVDGSSPYQGNGCNLSNPKYGYDFVISTTQASINSDFCNYLHNNTLPCNYFCFLSNSSNANAVVPVTLDDLVAKTGGVDPFKVPRDTPHTDPRVQALTKVGFTVGVKIRMGLPPGVEPRDLPPILELGDLANSATFNIPCSDFHVVENELGTPASPNGKWNVWKQPPGHPWTLKTWVSLVHASLDNQLNGSAHFAQNPAKKQRLLKRLQNISSTAFSLQQLLLDMDNATVQNVPVIEGMKPGSRAHLVVSGQIGNIWTAFTKKCHCPPISVVAVPRTSPDASKLRLTSFDLQVNRVKDGNGDAVKNPTKEQLAATTLDYRCMTSGSQLPPAKHFSWNWVEPSSINSESGVVAIKREVFSQYLLDAILPQIKKYCITTDPVVGNRFPCGTGKLWADWSLPTINNQTPKYLIRRGSDNIIVINYYAIDDPDTSSTRGSIYASDYCRLDVVPGYECNVILTGNTLQIQQNHVVNVRLKCTGATFPSKSIPDFDEQCTAYNAFTTDHYQISVGQTGCLQITHTNSSPDTSHDRFEDRNSFFETDNLLEKVRSRFTAPVPIDFTSINAAMLQNFIFPGGKVFTYGNVRAAPSGDLLCSLTYADPDEAITSTAMLKFPAAKAEDDVPSTPVAVPVPAATTPPASLTFTAEMMQNYVPGEIVNPSGKFEALQTQDGHSILFNLSSTNVLQAIVEQSGASSTGWRIVDLSSNVLSSAFASDKSAVVKTFDVNQSAVDSTISLAMVVTSGGTDNLLLSLYNHNSTAAWIPAPNLTWKSVPFDASSASSSTIAIEGVMFAETDASHKQHIIVDIDRSSSDAIKMISRYHVNPLATDKHWTSHGITVDIQAGNYQSCVGRFQNEFVDGVFTRGVSGNSSQLVYVPIHNAFGDGPPAARTLSLPGNVTASAIATARAFNNSTDLYAIGGQTLFWFPANSQAGQSVATTIVSNSIFQGTTELSAMTHGGVTTIWGKNGSDQIYYTSCPNTQLGTAASWSTPLPLMTGIENMSAFVNRTGYSNTIFVSGGTSLWRLVQATETTAKLWRQESLVIEAPPQTKAIAFNSYTTTIQLADDKKVPAGDVAVSITAPCRTPVYINGLYYVLSSTPITVSSDKTGALTVVENTHNTLNGTSITVTCGGHATVIDPSHQHFQKITSLNTPTKLGAAKIPKNVVAGGTSGPSVTTPLVNPSTSSNDTQSVATTLGNLNTVYGAIKNPNAPLKVAPKPVPPKPIPEHRPSSGLFGSICDTFEDIGHAIEADVGDIFHALKSAAEAIVHIVKEAASDVWHFVTTIAGKVYHVVLSTVDAVVGAVEWVFNAIKTVIQDVIRFLEFLLDWEDIKRTKNVICNIAKLFMQGQINLIASAKPFFDQEMNALVTMINGWAGDTSWTGTIGQATTQPLSANGQNTSTGQTSGSQMLSSHYKNNASSLTLVETDTAESGVEELVDNLLTALENENKTMTAAYNNLKNLAHNVSSQPLQDSLKQLVAIIADVLVSTLGNVGDAILDILTSLASSAMHLLDTKFHIPIISDILSDLDISEPSLLDLFCWIVAVAYTVIYKIANNSAPFPDNDDVSALINSDSWHTLQTILGQPPPQDELSYYSRAASYIWSAPKEIGDSTKKSIYRCLHTIGTDIDLLNVFVIPLEANGSSDSKQNAFSGPMSVLGYLNTACHVVAGLAVPQNPISNEVLKAMHYRNIAVKVLASPILKKCMKVNGDNRGFPALDKRGMGALVKVVVGYWGLFVTAGHLYELSHDAPSSNRTAAILTEVGSILGEISNVAYCEAVNDPDRTTREVPLLVIAGVGLIEAGLEVSLVATVDK</sequence>
<accession>A0A1L7U838</accession>
<dbReference type="VEuPathDB" id="FungiDB:FMAN_10867"/>
<protein>
    <submittedName>
        <fullName evidence="2">Uncharacterized protein</fullName>
    </submittedName>
</protein>
<dbReference type="InterPro" id="IPR016024">
    <property type="entry name" value="ARM-type_fold"/>
</dbReference>
<evidence type="ECO:0000313" key="2">
    <source>
        <dbReference type="EMBL" id="CVL05272.1"/>
    </source>
</evidence>
<dbReference type="RefSeq" id="XP_041689182.1">
    <property type="nucleotide sequence ID" value="XM_041823620.1"/>
</dbReference>
<proteinExistence type="predicted"/>
<evidence type="ECO:0000313" key="3">
    <source>
        <dbReference type="Proteomes" id="UP000184255"/>
    </source>
</evidence>
<organism evidence="2 3">
    <name type="scientific">Fusarium mangiferae</name>
    <name type="common">Mango malformation disease fungus</name>
    <dbReference type="NCBI Taxonomy" id="192010"/>
    <lineage>
        <taxon>Eukaryota</taxon>
        <taxon>Fungi</taxon>
        <taxon>Dikarya</taxon>
        <taxon>Ascomycota</taxon>
        <taxon>Pezizomycotina</taxon>
        <taxon>Sordariomycetes</taxon>
        <taxon>Hypocreomycetidae</taxon>
        <taxon>Hypocreales</taxon>
        <taxon>Nectriaceae</taxon>
        <taxon>Fusarium</taxon>
        <taxon>Fusarium fujikuroi species complex</taxon>
    </lineage>
</organism>
<dbReference type="Proteomes" id="UP000184255">
    <property type="component" value="Unassembled WGS sequence"/>
</dbReference>
<name>A0A1L7U838_FUSMA</name>
<reference evidence="3" key="1">
    <citation type="journal article" date="2016" name="Genome Biol. Evol.">
        <title>Comparative 'omics' of the Fusarium fujikuroi species complex highlights differences in genetic potential and metabolite synthesis.</title>
        <authorList>
            <person name="Niehaus E.-M."/>
            <person name="Muensterkoetter M."/>
            <person name="Proctor R.H."/>
            <person name="Brown D.W."/>
            <person name="Sharon A."/>
            <person name="Idan Y."/>
            <person name="Oren-Young L."/>
            <person name="Sieber C.M."/>
            <person name="Novak O."/>
            <person name="Pencik A."/>
            <person name="Tarkowska D."/>
            <person name="Hromadova K."/>
            <person name="Freeman S."/>
            <person name="Maymon M."/>
            <person name="Elazar M."/>
            <person name="Youssef S.A."/>
            <person name="El-Shabrawy E.S.M."/>
            <person name="Shalaby A.B.A."/>
            <person name="Houterman P."/>
            <person name="Brock N.L."/>
            <person name="Burkhardt I."/>
            <person name="Tsavkelova E.A."/>
            <person name="Dickschat J.S."/>
            <person name="Galuszka P."/>
            <person name="Gueldener U."/>
            <person name="Tudzynski B."/>
        </authorList>
    </citation>
    <scope>NUCLEOTIDE SEQUENCE [LARGE SCALE GENOMIC DNA]</scope>
    <source>
        <strain evidence="3">MRC7560</strain>
    </source>
</reference>
<gene>
    <name evidence="2" type="ORF">FMAN_10867</name>
</gene>